<dbReference type="InterPro" id="IPR036928">
    <property type="entry name" value="AS_sf"/>
</dbReference>
<dbReference type="SUPFAM" id="SSF75304">
    <property type="entry name" value="Amidase signature (AS) enzymes"/>
    <property type="match status" value="1"/>
</dbReference>
<feature type="chain" id="PRO_5012319093" evidence="1">
    <location>
        <begin position="22"/>
        <end position="507"/>
    </location>
</feature>
<dbReference type="InterPro" id="IPR023631">
    <property type="entry name" value="Amidase_dom"/>
</dbReference>
<dbReference type="Proteomes" id="UP000184212">
    <property type="component" value="Unassembled WGS sequence"/>
</dbReference>
<dbReference type="EMBL" id="FQWQ01000001">
    <property type="protein sequence ID" value="SHG82826.1"/>
    <property type="molecule type" value="Genomic_DNA"/>
</dbReference>
<accession>A0A1M5MZR1</accession>
<feature type="domain" description="Amidase" evidence="2">
    <location>
        <begin position="62"/>
        <end position="486"/>
    </location>
</feature>
<evidence type="ECO:0000313" key="3">
    <source>
        <dbReference type="EMBL" id="SHG82826.1"/>
    </source>
</evidence>
<organism evidence="3 4">
    <name type="scientific">Chryseolinea serpens</name>
    <dbReference type="NCBI Taxonomy" id="947013"/>
    <lineage>
        <taxon>Bacteria</taxon>
        <taxon>Pseudomonadati</taxon>
        <taxon>Bacteroidota</taxon>
        <taxon>Cytophagia</taxon>
        <taxon>Cytophagales</taxon>
        <taxon>Fulvivirgaceae</taxon>
        <taxon>Chryseolinea</taxon>
    </lineage>
</organism>
<protein>
    <submittedName>
        <fullName evidence="3">Amidase</fullName>
    </submittedName>
</protein>
<evidence type="ECO:0000259" key="2">
    <source>
        <dbReference type="Pfam" id="PF01425"/>
    </source>
</evidence>
<evidence type="ECO:0000313" key="4">
    <source>
        <dbReference type="Proteomes" id="UP000184212"/>
    </source>
</evidence>
<dbReference type="Gene3D" id="3.90.1300.10">
    <property type="entry name" value="Amidase signature (AS) domain"/>
    <property type="match status" value="1"/>
</dbReference>
<dbReference type="InterPro" id="IPR000120">
    <property type="entry name" value="Amidase"/>
</dbReference>
<dbReference type="GO" id="GO:0003824">
    <property type="term" value="F:catalytic activity"/>
    <property type="evidence" value="ECO:0007669"/>
    <property type="project" value="InterPro"/>
</dbReference>
<keyword evidence="4" id="KW-1185">Reference proteome</keyword>
<reference evidence="3 4" key="1">
    <citation type="submission" date="2016-11" db="EMBL/GenBank/DDBJ databases">
        <authorList>
            <person name="Jaros S."/>
            <person name="Januszkiewicz K."/>
            <person name="Wedrychowicz H."/>
        </authorList>
    </citation>
    <scope>NUCLEOTIDE SEQUENCE [LARGE SCALE GENOMIC DNA]</scope>
    <source>
        <strain evidence="3 4">DSM 24574</strain>
    </source>
</reference>
<evidence type="ECO:0000256" key="1">
    <source>
        <dbReference type="SAM" id="SignalP"/>
    </source>
</evidence>
<dbReference type="PANTHER" id="PTHR11895:SF76">
    <property type="entry name" value="INDOLEACETAMIDE HYDROLASE"/>
    <property type="match status" value="1"/>
</dbReference>
<dbReference type="AlphaFoldDB" id="A0A1M5MZR1"/>
<dbReference type="STRING" id="947013.SAMN04488109_2030"/>
<dbReference type="Pfam" id="PF01425">
    <property type="entry name" value="Amidase"/>
    <property type="match status" value="1"/>
</dbReference>
<keyword evidence="1" id="KW-0732">Signal</keyword>
<dbReference type="NCBIfam" id="NF005686">
    <property type="entry name" value="PRK07486.1"/>
    <property type="match status" value="1"/>
</dbReference>
<dbReference type="PANTHER" id="PTHR11895">
    <property type="entry name" value="TRANSAMIDASE"/>
    <property type="match status" value="1"/>
</dbReference>
<sequence>MILKSSAATLASMGLTSIAVAKDHTAPASESSNNLPPPDEICFMTAVDLAALLRTKKISAREVMTAHLKQIAKVNSKVNAIVTFVPEDQLMAQALAADELIAKGNTTGALHGLPIAVKDLVETKGLRTTYGSLLWKDLIPTQDALIVERQKNAGAIVIGKTNVPELGMGSQTFNPIFGPTFNPYDPSKTCGGSTGGGATALACGMTPLADGSDMGGSLRNPGSFCNVVGLRTSPGRVPLTAVKMANQTLSVQGPMARTVSDCALLLSVQAGPDVRSPLSLADDPKQFAKPLGRDFKGVKVAFIKDLGLPWEKEVIDAAHAQRKVFEDLGCIVEDNEPDMTDANECFVNFRHWQYEAQYGDLLESNSDKMNAYTKWHITEGRKLTGPYLSRLEMKRSALFRRVQQFLTQYEFLIMPVSQVLPFDVHTPYPDQIGDVKMLTYLDWMRSAYYISVAGNPALSVPCAFSKSGLPIGIQIVGRYNADLSVLQMGFAFEQATKIGKRRPAIAV</sequence>
<feature type="signal peptide" evidence="1">
    <location>
        <begin position="1"/>
        <end position="21"/>
    </location>
</feature>
<gene>
    <name evidence="3" type="ORF">SAMN04488109_2030</name>
</gene>
<name>A0A1M5MZR1_9BACT</name>
<proteinExistence type="predicted"/>